<dbReference type="Gene3D" id="3.40.630.30">
    <property type="match status" value="1"/>
</dbReference>
<comment type="caution">
    <text evidence="2">The sequence shown here is derived from an EMBL/GenBank/DDBJ whole genome shotgun (WGS) entry which is preliminary data.</text>
</comment>
<protein>
    <recommendedName>
        <fullName evidence="1">N-acetyltransferase domain-containing protein</fullName>
    </recommendedName>
</protein>
<evidence type="ECO:0000259" key="1">
    <source>
        <dbReference type="PROSITE" id="PS51186"/>
    </source>
</evidence>
<dbReference type="SUPFAM" id="SSF55729">
    <property type="entry name" value="Acyl-CoA N-acyltransferases (Nat)"/>
    <property type="match status" value="1"/>
</dbReference>
<dbReference type="EMBL" id="BSRI01000001">
    <property type="protein sequence ID" value="GLV55602.1"/>
    <property type="molecule type" value="Genomic_DNA"/>
</dbReference>
<gene>
    <name evidence="2" type="ORF">KDH_24460</name>
</gene>
<dbReference type="Pfam" id="PF00583">
    <property type="entry name" value="Acetyltransf_1"/>
    <property type="match status" value="1"/>
</dbReference>
<dbReference type="InterPro" id="IPR016181">
    <property type="entry name" value="Acyl_CoA_acyltransferase"/>
</dbReference>
<dbReference type="PROSITE" id="PS51186">
    <property type="entry name" value="GNAT"/>
    <property type="match status" value="1"/>
</dbReference>
<sequence length="108" mass="12086">MQPFQVALKGLFLYYFVTLPAWRGQGIYPRLLQHILRSEGEGNERFWIVHQHENVASQRGIEKAGFQIASKVYFIAADKLALVPPSVETSERARAGSALLGLLLCVDS</sequence>
<dbReference type="RefSeq" id="WP_338251020.1">
    <property type="nucleotide sequence ID" value="NZ_BSRI01000001.1"/>
</dbReference>
<organism evidence="2 3">
    <name type="scientific">Dictyobacter halimunensis</name>
    <dbReference type="NCBI Taxonomy" id="3026934"/>
    <lineage>
        <taxon>Bacteria</taxon>
        <taxon>Bacillati</taxon>
        <taxon>Chloroflexota</taxon>
        <taxon>Ktedonobacteria</taxon>
        <taxon>Ktedonobacterales</taxon>
        <taxon>Dictyobacteraceae</taxon>
        <taxon>Dictyobacter</taxon>
    </lineage>
</organism>
<dbReference type="InterPro" id="IPR000182">
    <property type="entry name" value="GNAT_dom"/>
</dbReference>
<evidence type="ECO:0000313" key="2">
    <source>
        <dbReference type="EMBL" id="GLV55602.1"/>
    </source>
</evidence>
<evidence type="ECO:0000313" key="3">
    <source>
        <dbReference type="Proteomes" id="UP001344906"/>
    </source>
</evidence>
<proteinExistence type="predicted"/>
<dbReference type="Proteomes" id="UP001344906">
    <property type="component" value="Unassembled WGS sequence"/>
</dbReference>
<reference evidence="2 3" key="1">
    <citation type="submission" date="2023-02" db="EMBL/GenBank/DDBJ databases">
        <title>Dictyobacter halimunensis sp. nov., a new member of the class Ktedonobacteria from forest soil in a geothermal area.</title>
        <authorList>
            <person name="Rachmania M.K."/>
            <person name="Ningsih F."/>
            <person name="Sakai Y."/>
            <person name="Yabe S."/>
            <person name="Yokota A."/>
            <person name="Sjamsuridzal W."/>
        </authorList>
    </citation>
    <scope>NUCLEOTIDE SEQUENCE [LARGE SCALE GENOMIC DNA]</scope>
    <source>
        <strain evidence="2 3">S3.2.2.5</strain>
    </source>
</reference>
<keyword evidence="3" id="KW-1185">Reference proteome</keyword>
<name>A0ABQ6FPH1_9CHLR</name>
<feature type="domain" description="N-acetyltransferase" evidence="1">
    <location>
        <begin position="1"/>
        <end position="94"/>
    </location>
</feature>
<accession>A0ABQ6FPH1</accession>